<keyword evidence="3" id="KW-1185">Reference proteome</keyword>
<evidence type="ECO:0000313" key="3">
    <source>
        <dbReference type="Proteomes" id="UP000248349"/>
    </source>
</evidence>
<feature type="compositionally biased region" description="Low complexity" evidence="1">
    <location>
        <begin position="11"/>
        <end position="27"/>
    </location>
</feature>
<gene>
    <name evidence="2" type="ORF">BP01DRAFT_419674</name>
</gene>
<dbReference type="RefSeq" id="XP_025426070.1">
    <property type="nucleotide sequence ID" value="XM_025579418.1"/>
</dbReference>
<name>A0A318ZIL9_9EURO</name>
<dbReference type="AlphaFoldDB" id="A0A318ZIL9"/>
<evidence type="ECO:0000313" key="2">
    <source>
        <dbReference type="EMBL" id="PYH40088.1"/>
    </source>
</evidence>
<proteinExistence type="predicted"/>
<feature type="compositionally biased region" description="Polar residues" evidence="1">
    <location>
        <begin position="1"/>
        <end position="10"/>
    </location>
</feature>
<feature type="region of interest" description="Disordered" evidence="1">
    <location>
        <begin position="1"/>
        <end position="27"/>
    </location>
</feature>
<dbReference type="OrthoDB" id="4432259at2759"/>
<dbReference type="GeneID" id="37080647"/>
<dbReference type="EMBL" id="KZ821303">
    <property type="protein sequence ID" value="PYH40088.1"/>
    <property type="molecule type" value="Genomic_DNA"/>
</dbReference>
<evidence type="ECO:0000256" key="1">
    <source>
        <dbReference type="SAM" id="MobiDB-lite"/>
    </source>
</evidence>
<dbReference type="Proteomes" id="UP000248349">
    <property type="component" value="Unassembled WGS sequence"/>
</dbReference>
<reference evidence="2 3" key="1">
    <citation type="submission" date="2016-12" db="EMBL/GenBank/DDBJ databases">
        <title>The genomes of Aspergillus section Nigri reveals drivers in fungal speciation.</title>
        <authorList>
            <consortium name="DOE Joint Genome Institute"/>
            <person name="Vesth T.C."/>
            <person name="Nybo J."/>
            <person name="Theobald S."/>
            <person name="Brandl J."/>
            <person name="Frisvad J.C."/>
            <person name="Nielsen K.F."/>
            <person name="Lyhne E.K."/>
            <person name="Kogle M.E."/>
            <person name="Kuo A."/>
            <person name="Riley R."/>
            <person name="Clum A."/>
            <person name="Nolan M."/>
            <person name="Lipzen A."/>
            <person name="Salamov A."/>
            <person name="Henrissat B."/>
            <person name="Wiebenga A."/>
            <person name="De Vries R.P."/>
            <person name="Grigoriev I.V."/>
            <person name="Mortensen U.H."/>
            <person name="Andersen M.R."/>
            <person name="Baker S.E."/>
        </authorList>
    </citation>
    <scope>NUCLEOTIDE SEQUENCE [LARGE SCALE GENOMIC DNA]</scope>
    <source>
        <strain evidence="2 3">JOP 1030-1</strain>
    </source>
</reference>
<organism evidence="2 3">
    <name type="scientific">Aspergillus saccharolyticus JOP 1030-1</name>
    <dbReference type="NCBI Taxonomy" id="1450539"/>
    <lineage>
        <taxon>Eukaryota</taxon>
        <taxon>Fungi</taxon>
        <taxon>Dikarya</taxon>
        <taxon>Ascomycota</taxon>
        <taxon>Pezizomycotina</taxon>
        <taxon>Eurotiomycetes</taxon>
        <taxon>Eurotiomycetidae</taxon>
        <taxon>Eurotiales</taxon>
        <taxon>Aspergillaceae</taxon>
        <taxon>Aspergillus</taxon>
        <taxon>Aspergillus subgen. Circumdati</taxon>
    </lineage>
</organism>
<accession>A0A318ZIL9</accession>
<sequence>MKSSQNSRNCSPSLYSRPSRSPSPSRPCTPSSFECFLTLQGGRSSAVDVLPSNLQQTKIKRLTETEEYQRAIFDASYLKAENEWLRQSRKSAVELHEGAVLPVTESLALSANSIHSSLAHFHIGFAAVEQLIQMYKNPAAADVETTLQELIPAFEECRRGLDGIRAALIALENGGQKYSHHIQKSNKHYAGFFGISYDELNTTVSGARARRTQ</sequence>
<protein>
    <submittedName>
        <fullName evidence="2">Uncharacterized protein</fullName>
    </submittedName>
</protein>